<proteinExistence type="inferred from homology"/>
<dbReference type="InterPro" id="IPR039796">
    <property type="entry name" value="MIP18"/>
</dbReference>
<sequence>MVRELSNKNHVVYERKKRRIHHLVVPADVDEYAIDPIDQQEVFDILKNLGSFNWIWAPFFFLIFVAVIFISLTVLHHIRDIKDPEYPYTLEELQVVTEDSVEINDKRSHVRVTFTPTVGNCSLAPAIGLCLQVKLMRSLPSRYKVDIRVAPGTLHNEAAVNKQLNDKERTAAASENPIMGQLVEECLAPTYE</sequence>
<dbReference type="Gene3D" id="6.10.250.1280">
    <property type="match status" value="1"/>
</dbReference>
<dbReference type="EMBL" id="JAJJMB010008687">
    <property type="protein sequence ID" value="KAI3921438.1"/>
    <property type="molecule type" value="Genomic_DNA"/>
</dbReference>
<dbReference type="Pfam" id="PF01883">
    <property type="entry name" value="FeS_assembly_P"/>
    <property type="match status" value="1"/>
</dbReference>
<name>A0AAD4XIS7_9MAGN</name>
<protein>
    <recommendedName>
        <fullName evidence="4">MIP18 family-like domain-containing protein</fullName>
    </recommendedName>
</protein>
<dbReference type="AlphaFoldDB" id="A0AAD4XIS7"/>
<evidence type="ECO:0000313" key="6">
    <source>
        <dbReference type="Proteomes" id="UP001202328"/>
    </source>
</evidence>
<dbReference type="GO" id="GO:0007059">
    <property type="term" value="P:chromosome segregation"/>
    <property type="evidence" value="ECO:0007669"/>
    <property type="project" value="UniProtKB-KW"/>
</dbReference>
<dbReference type="FunFam" id="3.30.300.130:FF:000005">
    <property type="entry name" value="Mitotic spindle-associated mmxd complex subunit"/>
    <property type="match status" value="1"/>
</dbReference>
<comment type="caution">
    <text evidence="5">The sequence shown here is derived from an EMBL/GenBank/DDBJ whole genome shotgun (WGS) entry which is preliminary data.</text>
</comment>
<evidence type="ECO:0000256" key="2">
    <source>
        <dbReference type="ARBA" id="ARBA00022829"/>
    </source>
</evidence>
<dbReference type="GO" id="GO:0051604">
    <property type="term" value="P:protein maturation"/>
    <property type="evidence" value="ECO:0007669"/>
    <property type="project" value="InterPro"/>
</dbReference>
<dbReference type="SUPFAM" id="SSF117916">
    <property type="entry name" value="Fe-S cluster assembly (FSCA) domain-like"/>
    <property type="match status" value="1"/>
</dbReference>
<dbReference type="GO" id="GO:0140535">
    <property type="term" value="C:intracellular protein-containing complex"/>
    <property type="evidence" value="ECO:0007669"/>
    <property type="project" value="UniProtKB-ARBA"/>
</dbReference>
<dbReference type="GO" id="GO:1990229">
    <property type="term" value="C:iron-sulfur cluster assembly complex"/>
    <property type="evidence" value="ECO:0007669"/>
    <property type="project" value="UniProtKB-ARBA"/>
</dbReference>
<reference evidence="5" key="1">
    <citation type="submission" date="2022-04" db="EMBL/GenBank/DDBJ databases">
        <title>A functionally conserved STORR gene fusion in Papaver species that diverged 16.8 million years ago.</title>
        <authorList>
            <person name="Catania T."/>
        </authorList>
    </citation>
    <scope>NUCLEOTIDE SEQUENCE</scope>
    <source>
        <strain evidence="5">S-188037</strain>
    </source>
</reference>
<dbReference type="PANTHER" id="PTHR12377:SF0">
    <property type="entry name" value="CYTOSOLIC IRON-SULFUR ASSEMBLY COMPONENT 2B"/>
    <property type="match status" value="1"/>
</dbReference>
<keyword evidence="3" id="KW-1133">Transmembrane helix</keyword>
<dbReference type="InterPro" id="IPR002744">
    <property type="entry name" value="MIP18-like"/>
</dbReference>
<gene>
    <name evidence="5" type="ORF">MKW98_013372</name>
</gene>
<feature type="transmembrane region" description="Helical" evidence="3">
    <location>
        <begin position="54"/>
        <end position="75"/>
    </location>
</feature>
<dbReference type="PANTHER" id="PTHR12377">
    <property type="entry name" value="CYTOSOLIC IRON-SULFUR ASSEMBLY COMPONENT 2B-RELATED"/>
    <property type="match status" value="1"/>
</dbReference>
<dbReference type="Gene3D" id="3.30.300.130">
    <property type="entry name" value="Fe-S cluster assembly (FSCA)"/>
    <property type="match status" value="1"/>
</dbReference>
<evidence type="ECO:0000256" key="1">
    <source>
        <dbReference type="ARBA" id="ARBA00010381"/>
    </source>
</evidence>
<dbReference type="Proteomes" id="UP001202328">
    <property type="component" value="Unassembled WGS sequence"/>
</dbReference>
<keyword evidence="6" id="KW-1185">Reference proteome</keyword>
<evidence type="ECO:0000259" key="4">
    <source>
        <dbReference type="Pfam" id="PF01883"/>
    </source>
</evidence>
<keyword evidence="3" id="KW-0472">Membrane</keyword>
<evidence type="ECO:0000313" key="5">
    <source>
        <dbReference type="EMBL" id="KAI3921438.1"/>
    </source>
</evidence>
<dbReference type="InterPro" id="IPR034904">
    <property type="entry name" value="FSCA_dom_sf"/>
</dbReference>
<keyword evidence="3" id="KW-0812">Transmembrane</keyword>
<evidence type="ECO:0000256" key="3">
    <source>
        <dbReference type="SAM" id="Phobius"/>
    </source>
</evidence>
<keyword evidence="2" id="KW-0159">Chromosome partition</keyword>
<comment type="similarity">
    <text evidence="1">Belongs to the MIP18 family.</text>
</comment>
<accession>A0AAD4XIS7</accession>
<feature type="domain" description="MIP18 family-like" evidence="4">
    <location>
        <begin position="74"/>
        <end position="143"/>
    </location>
</feature>
<organism evidence="5 6">
    <name type="scientific">Papaver atlanticum</name>
    <dbReference type="NCBI Taxonomy" id="357466"/>
    <lineage>
        <taxon>Eukaryota</taxon>
        <taxon>Viridiplantae</taxon>
        <taxon>Streptophyta</taxon>
        <taxon>Embryophyta</taxon>
        <taxon>Tracheophyta</taxon>
        <taxon>Spermatophyta</taxon>
        <taxon>Magnoliopsida</taxon>
        <taxon>Ranunculales</taxon>
        <taxon>Papaveraceae</taxon>
        <taxon>Papaveroideae</taxon>
        <taxon>Papaver</taxon>
    </lineage>
</organism>